<comment type="subcellular location">
    <subcellularLocation>
        <location evidence="1">Periplasm</location>
    </subcellularLocation>
</comment>
<keyword evidence="7" id="KW-1185">Reference proteome</keyword>
<dbReference type="InterPro" id="IPR006059">
    <property type="entry name" value="SBP"/>
</dbReference>
<evidence type="ECO:0000256" key="5">
    <source>
        <dbReference type="SAM" id="SignalP"/>
    </source>
</evidence>
<accession>A0A1H3CZS1</accession>
<keyword evidence="3" id="KW-0813">Transport</keyword>
<sequence>MTRLHGLFVIFVIFAAPSAALWATGADGDDRAGQISGGPSLRVLTRDTTAIGGPAERHGRDFAAATGTAVAVTRVPFADLYERIMLGFVTGHLPFDVLLVPSAWLPDFAPYLSSVPDRIIAGPLVGDILPLYRDALMRWNNRWMALTIDGDLHMGAYRRDLFEDPDTRAAFAAEYGRPLQPPQTWSEYRDVAAFFSGRQGADGSALAGTLEAYARDGQRIWTLFSHAAAYTNHPDHPGAMFFDPDTMVPAIDNPGWVRALREMLELRRFGPADADRLDSEAVRTRFAAGQAAMNIDWADTGVLAGALGGGMAGAMGGPTDGKQGRDADTRFTEEPLASAAGTSAIAGNVGFFVLPGSREVWNPASGAWETLPAVRSVSFLAFGGWIGVVPAASLDREQAWAYVAWYASPERSARDLLDGSSGINPYRLSHLDDPAPWRRLLGDRQAEDYLRVLRSSLSAPQIARDLRLPGYRAYIAALEDQLDRVMTGSATPEEGLRAAAADWEALTDRLGRTSQRRHYREAMGLSETGD</sequence>
<dbReference type="InterPro" id="IPR050490">
    <property type="entry name" value="Bact_solute-bd_prot1"/>
</dbReference>
<evidence type="ECO:0000313" key="6">
    <source>
        <dbReference type="EMBL" id="SDX59625.1"/>
    </source>
</evidence>
<dbReference type="SUPFAM" id="SSF53850">
    <property type="entry name" value="Periplasmic binding protein-like II"/>
    <property type="match status" value="1"/>
</dbReference>
<keyword evidence="4 5" id="KW-0732">Signal</keyword>
<dbReference type="STRING" id="1058.SAMN05421783_14014"/>
<protein>
    <submittedName>
        <fullName evidence="6">Carbohydrate ABC transporter substrate-binding protein, CUT1 family</fullName>
    </submittedName>
</protein>
<dbReference type="RefSeq" id="WP_093038136.1">
    <property type="nucleotide sequence ID" value="NZ_FNNZ01000040.1"/>
</dbReference>
<comment type="similarity">
    <text evidence="2">Belongs to the bacterial solute-binding protein 1 family.</text>
</comment>
<dbReference type="OrthoDB" id="9812682at2"/>
<evidence type="ECO:0000256" key="2">
    <source>
        <dbReference type="ARBA" id="ARBA00008520"/>
    </source>
</evidence>
<dbReference type="PANTHER" id="PTHR43649:SF34">
    <property type="entry name" value="ABC TRANSPORTER PERIPLASMIC-BINDING PROTEIN YCJN-RELATED"/>
    <property type="match status" value="1"/>
</dbReference>
<name>A0A1H3CZS1_THIRO</name>
<evidence type="ECO:0000256" key="1">
    <source>
        <dbReference type="ARBA" id="ARBA00004418"/>
    </source>
</evidence>
<proteinExistence type="inferred from homology"/>
<dbReference type="Gene3D" id="3.40.190.10">
    <property type="entry name" value="Periplasmic binding protein-like II"/>
    <property type="match status" value="4"/>
</dbReference>
<dbReference type="EMBL" id="FNNZ01000040">
    <property type="protein sequence ID" value="SDX59625.1"/>
    <property type="molecule type" value="Genomic_DNA"/>
</dbReference>
<dbReference type="Pfam" id="PF13416">
    <property type="entry name" value="SBP_bac_8"/>
    <property type="match status" value="1"/>
</dbReference>
<evidence type="ECO:0000256" key="4">
    <source>
        <dbReference type="ARBA" id="ARBA00022729"/>
    </source>
</evidence>
<dbReference type="PANTHER" id="PTHR43649">
    <property type="entry name" value="ARABINOSE-BINDING PROTEIN-RELATED"/>
    <property type="match status" value="1"/>
</dbReference>
<organism evidence="6 7">
    <name type="scientific">Thiocapsa roseopersicina</name>
    <dbReference type="NCBI Taxonomy" id="1058"/>
    <lineage>
        <taxon>Bacteria</taxon>
        <taxon>Pseudomonadati</taxon>
        <taxon>Pseudomonadota</taxon>
        <taxon>Gammaproteobacteria</taxon>
        <taxon>Chromatiales</taxon>
        <taxon>Chromatiaceae</taxon>
        <taxon>Thiocapsa</taxon>
    </lineage>
</organism>
<dbReference type="Proteomes" id="UP000198816">
    <property type="component" value="Unassembled WGS sequence"/>
</dbReference>
<gene>
    <name evidence="6" type="ORF">SAMN05421783_14014</name>
</gene>
<evidence type="ECO:0000256" key="3">
    <source>
        <dbReference type="ARBA" id="ARBA00022448"/>
    </source>
</evidence>
<feature type="chain" id="PRO_5011673545" evidence="5">
    <location>
        <begin position="23"/>
        <end position="530"/>
    </location>
</feature>
<dbReference type="GO" id="GO:0042597">
    <property type="term" value="C:periplasmic space"/>
    <property type="evidence" value="ECO:0007669"/>
    <property type="project" value="UniProtKB-SubCell"/>
</dbReference>
<dbReference type="AlphaFoldDB" id="A0A1H3CZS1"/>
<evidence type="ECO:0000313" key="7">
    <source>
        <dbReference type="Proteomes" id="UP000198816"/>
    </source>
</evidence>
<feature type="signal peptide" evidence="5">
    <location>
        <begin position="1"/>
        <end position="22"/>
    </location>
</feature>
<reference evidence="7" key="1">
    <citation type="submission" date="2016-10" db="EMBL/GenBank/DDBJ databases">
        <authorList>
            <person name="Varghese N."/>
            <person name="Submissions S."/>
        </authorList>
    </citation>
    <scope>NUCLEOTIDE SEQUENCE [LARGE SCALE GENOMIC DNA]</scope>
    <source>
        <strain evidence="7">DSM 217</strain>
    </source>
</reference>